<feature type="transmembrane region" description="Helical" evidence="1">
    <location>
        <begin position="85"/>
        <end position="110"/>
    </location>
</feature>
<proteinExistence type="predicted"/>
<evidence type="ECO:0000313" key="3">
    <source>
        <dbReference type="Proteomes" id="UP000887569"/>
    </source>
</evidence>
<dbReference type="Proteomes" id="UP000887569">
    <property type="component" value="Unplaced"/>
</dbReference>
<evidence type="ECO:0000256" key="2">
    <source>
        <dbReference type="SAM" id="SignalP"/>
    </source>
</evidence>
<reference evidence="4" key="1">
    <citation type="submission" date="2022-11" db="UniProtKB">
        <authorList>
            <consortium name="WormBaseParasite"/>
        </authorList>
    </citation>
    <scope>IDENTIFICATION</scope>
</reference>
<sequence length="197" mass="23121">VIMTALLPLFIIAAFMSYTYESTTDIAKEAHIEYISKGPVRFRIPKNFEVKGAKLDSLKEMLEDRAKWLEKNEMKRRELHGHVLWIFRIVVVSYAAASMIWIAINVLLYVRQRRKFRDEGQENSLSRNLERERLLQRYNEIPSAESTVIENDISEVLPIRNSISVIPMSHISQFEVNRAKVEAVLKRNSEPQFMRRI</sequence>
<feature type="signal peptide" evidence="2">
    <location>
        <begin position="1"/>
        <end position="21"/>
    </location>
</feature>
<keyword evidence="2" id="KW-0732">Signal</keyword>
<evidence type="ECO:0000313" key="4">
    <source>
        <dbReference type="WBParaSite" id="PgR059_g013_t01"/>
    </source>
</evidence>
<feature type="chain" id="PRO_5036673323" evidence="2">
    <location>
        <begin position="22"/>
        <end position="197"/>
    </location>
</feature>
<organism evidence="3 4">
    <name type="scientific">Parascaris univalens</name>
    <name type="common">Nematode worm</name>
    <dbReference type="NCBI Taxonomy" id="6257"/>
    <lineage>
        <taxon>Eukaryota</taxon>
        <taxon>Metazoa</taxon>
        <taxon>Ecdysozoa</taxon>
        <taxon>Nematoda</taxon>
        <taxon>Chromadorea</taxon>
        <taxon>Rhabditida</taxon>
        <taxon>Spirurina</taxon>
        <taxon>Ascaridomorpha</taxon>
        <taxon>Ascaridoidea</taxon>
        <taxon>Ascarididae</taxon>
        <taxon>Parascaris</taxon>
    </lineage>
</organism>
<keyword evidence="1" id="KW-0812">Transmembrane</keyword>
<name>A0A915BTV0_PARUN</name>
<keyword evidence="1" id="KW-0472">Membrane</keyword>
<protein>
    <submittedName>
        <fullName evidence="4">Uncharacterized protein</fullName>
    </submittedName>
</protein>
<keyword evidence="3" id="KW-1185">Reference proteome</keyword>
<dbReference type="WBParaSite" id="PgR059_g013_t01">
    <property type="protein sequence ID" value="PgR059_g013_t01"/>
    <property type="gene ID" value="PgR059_g013"/>
</dbReference>
<dbReference type="AlphaFoldDB" id="A0A915BTV0"/>
<evidence type="ECO:0000256" key="1">
    <source>
        <dbReference type="SAM" id="Phobius"/>
    </source>
</evidence>
<accession>A0A915BTV0</accession>
<keyword evidence="1" id="KW-1133">Transmembrane helix</keyword>